<dbReference type="Proteomes" id="UP001153334">
    <property type="component" value="Unassembled WGS sequence"/>
</dbReference>
<keyword evidence="2" id="KW-1185">Reference proteome</keyword>
<protein>
    <submittedName>
        <fullName evidence="1">Uncharacterized protein</fullName>
    </submittedName>
</protein>
<accession>A0ACC2J1G2</accession>
<reference evidence="1" key="1">
    <citation type="submission" date="2022-11" db="EMBL/GenBank/DDBJ databases">
        <title>Genome Sequence of Nemania bipapillata.</title>
        <authorList>
            <person name="Buettner E."/>
        </authorList>
    </citation>
    <scope>NUCLEOTIDE SEQUENCE</scope>
    <source>
        <strain evidence="1">CP14</strain>
    </source>
</reference>
<dbReference type="EMBL" id="JAPESX010000441">
    <property type="protein sequence ID" value="KAJ8121289.1"/>
    <property type="molecule type" value="Genomic_DNA"/>
</dbReference>
<evidence type="ECO:0000313" key="1">
    <source>
        <dbReference type="EMBL" id="KAJ8121289.1"/>
    </source>
</evidence>
<name>A0ACC2J1G2_9PEZI</name>
<proteinExistence type="predicted"/>
<organism evidence="1 2">
    <name type="scientific">Nemania bipapillata</name>
    <dbReference type="NCBI Taxonomy" id="110536"/>
    <lineage>
        <taxon>Eukaryota</taxon>
        <taxon>Fungi</taxon>
        <taxon>Dikarya</taxon>
        <taxon>Ascomycota</taxon>
        <taxon>Pezizomycotina</taxon>
        <taxon>Sordariomycetes</taxon>
        <taxon>Xylariomycetidae</taxon>
        <taxon>Xylariales</taxon>
        <taxon>Xylariaceae</taxon>
        <taxon>Nemania</taxon>
    </lineage>
</organism>
<comment type="caution">
    <text evidence="1">The sequence shown here is derived from an EMBL/GenBank/DDBJ whole genome shotgun (WGS) entry which is preliminary data.</text>
</comment>
<gene>
    <name evidence="1" type="ORF">ONZ43_g2222</name>
</gene>
<evidence type="ECO:0000313" key="2">
    <source>
        <dbReference type="Proteomes" id="UP001153334"/>
    </source>
</evidence>
<sequence>MTQPQVWLITGASRGLGFDIAKIALKTGHKVIACYRGEKPGNTYNWDELEALGGIWTQLDVSSDDTELKVKALVAEHGRIDVLVNNAGYAILGSIEDVP</sequence>